<evidence type="ECO:0000313" key="4">
    <source>
        <dbReference type="Proteomes" id="UP000887013"/>
    </source>
</evidence>
<sequence length="118" mass="13411">QLIIPPPSNFQNPPDPDDSPSRKCLFCRFIAKKRFGLRLHIRLKHPAERPLPSRNAPPLSDNSSFPPTILPSTSLKENITCDICFIKCRTMKGLRVHKRSVHHISVNKHGKLSLTDIQ</sequence>
<dbReference type="EMBL" id="BMAW01075868">
    <property type="protein sequence ID" value="GFT98898.1"/>
    <property type="molecule type" value="Genomic_DNA"/>
</dbReference>
<proteinExistence type="predicted"/>
<feature type="domain" description="C2H2-type" evidence="2">
    <location>
        <begin position="79"/>
        <end position="102"/>
    </location>
</feature>
<protein>
    <recommendedName>
        <fullName evidence="2">C2H2-type domain-containing protein</fullName>
    </recommendedName>
</protein>
<accession>A0A8X6UAT3</accession>
<gene>
    <name evidence="3" type="ORF">NPIL_644111</name>
</gene>
<dbReference type="InterPro" id="IPR013087">
    <property type="entry name" value="Znf_C2H2_type"/>
</dbReference>
<evidence type="ECO:0000259" key="2">
    <source>
        <dbReference type="SMART" id="SM00355"/>
    </source>
</evidence>
<dbReference type="Proteomes" id="UP000887013">
    <property type="component" value="Unassembled WGS sequence"/>
</dbReference>
<comment type="caution">
    <text evidence="3">The sequence shown here is derived from an EMBL/GenBank/DDBJ whole genome shotgun (WGS) entry which is preliminary data.</text>
</comment>
<feature type="region of interest" description="Disordered" evidence="1">
    <location>
        <begin position="46"/>
        <end position="67"/>
    </location>
</feature>
<feature type="non-terminal residue" evidence="3">
    <location>
        <position position="1"/>
    </location>
</feature>
<evidence type="ECO:0000256" key="1">
    <source>
        <dbReference type="SAM" id="MobiDB-lite"/>
    </source>
</evidence>
<organism evidence="3 4">
    <name type="scientific">Nephila pilipes</name>
    <name type="common">Giant wood spider</name>
    <name type="synonym">Nephila maculata</name>
    <dbReference type="NCBI Taxonomy" id="299642"/>
    <lineage>
        <taxon>Eukaryota</taxon>
        <taxon>Metazoa</taxon>
        <taxon>Ecdysozoa</taxon>
        <taxon>Arthropoda</taxon>
        <taxon>Chelicerata</taxon>
        <taxon>Arachnida</taxon>
        <taxon>Araneae</taxon>
        <taxon>Araneomorphae</taxon>
        <taxon>Entelegynae</taxon>
        <taxon>Araneoidea</taxon>
        <taxon>Nephilidae</taxon>
        <taxon>Nephila</taxon>
    </lineage>
</organism>
<dbReference type="SMART" id="SM00355">
    <property type="entry name" value="ZnF_C2H2"/>
    <property type="match status" value="2"/>
</dbReference>
<keyword evidence="4" id="KW-1185">Reference proteome</keyword>
<feature type="domain" description="C2H2-type" evidence="2">
    <location>
        <begin position="22"/>
        <end position="45"/>
    </location>
</feature>
<dbReference type="AlphaFoldDB" id="A0A8X6UAT3"/>
<evidence type="ECO:0000313" key="3">
    <source>
        <dbReference type="EMBL" id="GFT98898.1"/>
    </source>
</evidence>
<reference evidence="3" key="1">
    <citation type="submission" date="2020-08" db="EMBL/GenBank/DDBJ databases">
        <title>Multicomponent nature underlies the extraordinary mechanical properties of spider dragline silk.</title>
        <authorList>
            <person name="Kono N."/>
            <person name="Nakamura H."/>
            <person name="Mori M."/>
            <person name="Yoshida Y."/>
            <person name="Ohtoshi R."/>
            <person name="Malay A.D."/>
            <person name="Moran D.A.P."/>
            <person name="Tomita M."/>
            <person name="Numata K."/>
            <person name="Arakawa K."/>
        </authorList>
    </citation>
    <scope>NUCLEOTIDE SEQUENCE</scope>
</reference>
<feature type="region of interest" description="Disordered" evidence="1">
    <location>
        <begin position="1"/>
        <end position="20"/>
    </location>
</feature>
<name>A0A8X6UAT3_NEPPI</name>